<evidence type="ECO:0000259" key="6">
    <source>
        <dbReference type="PROSITE" id="PS50949"/>
    </source>
</evidence>
<keyword evidence="5" id="KW-0804">Transcription</keyword>
<keyword evidence="7" id="KW-0032">Aminotransferase</keyword>
<keyword evidence="2" id="KW-0663">Pyridoxal phosphate</keyword>
<dbReference type="InterPro" id="IPR015421">
    <property type="entry name" value="PyrdxlP-dep_Trfase_major"/>
</dbReference>
<dbReference type="Pfam" id="PF00392">
    <property type="entry name" value="GntR"/>
    <property type="match status" value="1"/>
</dbReference>
<sequence length="473" mass="51661">MSIRPGDGEQPASSLIDQVCQALIERIHGGELSLGARLPSLRKYAAERGVSVDTVLRAYDKLVGLGYLESRRGSGFYVKRSKPQRQQKTDWGGINSLGEPWSALLTREVAQSESPGDGSLLQAWMDEGALGDALRGMRKLTSEDFANHISPRGHAPLRQTLQRNLARVGIHAQTSQIVTTNGATDAFHLAVWANFFPRDYVIVEAPGHFLHVQRLLASGLEILRVPRLADGPDLEVLRGLCEKHSPRAFVCSSLLQNPTSSSLSPYKAHQIVKIAEEFDLLLIDDDTYGDLLPSSALGHVARLGALDQLQRVIHIGSFSKTLSPGLRSGYLAASAQQVERILLYKSVGAIHGPVLTEWAVHQLLATPAYHAHCERLKARLDEAREPLVQRLRALGCRLKNPGAGMYLWAELGGDRDADGIARALAAKGLQMAPGSLFCRFPPFASHLRFNVSTTQARHLELLARCLDDRAAGS</sequence>
<keyword evidence="7" id="KW-0808">Transferase</keyword>
<dbReference type="PANTHER" id="PTHR46577:SF2">
    <property type="entry name" value="TRANSCRIPTIONAL REGULATORY PROTEIN"/>
    <property type="match status" value="1"/>
</dbReference>
<accession>A0A1G8GNS6</accession>
<dbReference type="GO" id="GO:0003700">
    <property type="term" value="F:DNA-binding transcription factor activity"/>
    <property type="evidence" value="ECO:0007669"/>
    <property type="project" value="InterPro"/>
</dbReference>
<evidence type="ECO:0000313" key="8">
    <source>
        <dbReference type="Proteomes" id="UP000198606"/>
    </source>
</evidence>
<evidence type="ECO:0000313" key="7">
    <source>
        <dbReference type="EMBL" id="SDH95967.1"/>
    </source>
</evidence>
<dbReference type="InterPro" id="IPR051446">
    <property type="entry name" value="HTH_trans_reg/aminotransferase"/>
</dbReference>
<dbReference type="Pfam" id="PF00155">
    <property type="entry name" value="Aminotran_1_2"/>
    <property type="match status" value="1"/>
</dbReference>
<organism evidence="7 8">
    <name type="scientific">Phytopseudomonas flavescens</name>
    <dbReference type="NCBI Taxonomy" id="29435"/>
    <lineage>
        <taxon>Bacteria</taxon>
        <taxon>Pseudomonadati</taxon>
        <taxon>Pseudomonadota</taxon>
        <taxon>Gammaproteobacteria</taxon>
        <taxon>Pseudomonadales</taxon>
        <taxon>Pseudomonadaceae</taxon>
        <taxon>Phytopseudomonas</taxon>
    </lineage>
</organism>
<dbReference type="InterPro" id="IPR015424">
    <property type="entry name" value="PyrdxlP-dep_Trfase"/>
</dbReference>
<proteinExistence type="inferred from homology"/>
<dbReference type="STRING" id="29435.SAMN05216588_109127"/>
<dbReference type="RefSeq" id="WP_084306323.1">
    <property type="nucleotide sequence ID" value="NZ_FNDG01000009.1"/>
</dbReference>
<comment type="similarity">
    <text evidence="1">In the C-terminal section; belongs to the class-I pyridoxal-phosphate-dependent aminotransferase family.</text>
</comment>
<dbReference type="InterPro" id="IPR004839">
    <property type="entry name" value="Aminotransferase_I/II_large"/>
</dbReference>
<evidence type="ECO:0000256" key="4">
    <source>
        <dbReference type="ARBA" id="ARBA00023125"/>
    </source>
</evidence>
<dbReference type="InterPro" id="IPR036388">
    <property type="entry name" value="WH-like_DNA-bd_sf"/>
</dbReference>
<keyword evidence="3" id="KW-0805">Transcription regulation</keyword>
<evidence type="ECO:0000256" key="2">
    <source>
        <dbReference type="ARBA" id="ARBA00022898"/>
    </source>
</evidence>
<dbReference type="GO" id="GO:0003677">
    <property type="term" value="F:DNA binding"/>
    <property type="evidence" value="ECO:0007669"/>
    <property type="project" value="UniProtKB-KW"/>
</dbReference>
<dbReference type="Proteomes" id="UP000198606">
    <property type="component" value="Unassembled WGS sequence"/>
</dbReference>
<feature type="domain" description="HTH gntR-type" evidence="6">
    <location>
        <begin position="13"/>
        <end position="81"/>
    </location>
</feature>
<dbReference type="EMBL" id="FNDG01000009">
    <property type="protein sequence ID" value="SDH95967.1"/>
    <property type="molecule type" value="Genomic_DNA"/>
</dbReference>
<dbReference type="AlphaFoldDB" id="A0A1G8GNS6"/>
<evidence type="ECO:0000256" key="5">
    <source>
        <dbReference type="ARBA" id="ARBA00023163"/>
    </source>
</evidence>
<evidence type="ECO:0000256" key="3">
    <source>
        <dbReference type="ARBA" id="ARBA00023015"/>
    </source>
</evidence>
<dbReference type="GO" id="GO:0008483">
    <property type="term" value="F:transaminase activity"/>
    <property type="evidence" value="ECO:0007669"/>
    <property type="project" value="UniProtKB-KW"/>
</dbReference>
<dbReference type="SMART" id="SM00345">
    <property type="entry name" value="HTH_GNTR"/>
    <property type="match status" value="1"/>
</dbReference>
<dbReference type="InterPro" id="IPR036390">
    <property type="entry name" value="WH_DNA-bd_sf"/>
</dbReference>
<dbReference type="CDD" id="cd07377">
    <property type="entry name" value="WHTH_GntR"/>
    <property type="match status" value="1"/>
</dbReference>
<dbReference type="SUPFAM" id="SSF46785">
    <property type="entry name" value="Winged helix' DNA-binding domain"/>
    <property type="match status" value="1"/>
</dbReference>
<evidence type="ECO:0000256" key="1">
    <source>
        <dbReference type="ARBA" id="ARBA00005384"/>
    </source>
</evidence>
<dbReference type="Gene3D" id="1.10.10.10">
    <property type="entry name" value="Winged helix-like DNA-binding domain superfamily/Winged helix DNA-binding domain"/>
    <property type="match status" value="1"/>
</dbReference>
<dbReference type="SUPFAM" id="SSF53383">
    <property type="entry name" value="PLP-dependent transferases"/>
    <property type="match status" value="1"/>
</dbReference>
<dbReference type="PANTHER" id="PTHR46577">
    <property type="entry name" value="HTH-TYPE TRANSCRIPTIONAL REGULATORY PROTEIN GABR"/>
    <property type="match status" value="1"/>
</dbReference>
<gene>
    <name evidence="7" type="ORF">SAMN05216588_109127</name>
</gene>
<dbReference type="InterPro" id="IPR000524">
    <property type="entry name" value="Tscrpt_reg_HTH_GntR"/>
</dbReference>
<dbReference type="Gene3D" id="3.40.640.10">
    <property type="entry name" value="Type I PLP-dependent aspartate aminotransferase-like (Major domain)"/>
    <property type="match status" value="1"/>
</dbReference>
<protein>
    <submittedName>
        <fullName evidence="7">DNA-binding transcriptional regulator, MocR family, contains an aminotransferase domain</fullName>
    </submittedName>
</protein>
<name>A0A1G8GNS6_9GAMM</name>
<dbReference type="CDD" id="cd00609">
    <property type="entry name" value="AAT_like"/>
    <property type="match status" value="1"/>
</dbReference>
<dbReference type="PROSITE" id="PS50949">
    <property type="entry name" value="HTH_GNTR"/>
    <property type="match status" value="1"/>
</dbReference>
<dbReference type="GO" id="GO:0030170">
    <property type="term" value="F:pyridoxal phosphate binding"/>
    <property type="evidence" value="ECO:0007669"/>
    <property type="project" value="InterPro"/>
</dbReference>
<reference evidence="7 8" key="1">
    <citation type="submission" date="2016-10" db="EMBL/GenBank/DDBJ databases">
        <authorList>
            <person name="de Groot N.N."/>
        </authorList>
    </citation>
    <scope>NUCLEOTIDE SEQUENCE [LARGE SCALE GENOMIC DNA]</scope>
    <source>
        <strain evidence="7 8">LMG 18387</strain>
    </source>
</reference>
<keyword evidence="4 7" id="KW-0238">DNA-binding</keyword>